<comment type="cofactor">
    <cofactor evidence="1">
        <name>Mg(2+)</name>
        <dbReference type="ChEBI" id="CHEBI:18420"/>
    </cofactor>
</comment>
<keyword evidence="2" id="KW-0378">Hydrolase</keyword>
<dbReference type="InterPro" id="IPR050241">
    <property type="entry name" value="NAD-cap_RNA_hydrolase_NudC"/>
</dbReference>
<proteinExistence type="predicted"/>
<dbReference type="GO" id="GO:0035529">
    <property type="term" value="F:NADH pyrophosphatase activity"/>
    <property type="evidence" value="ECO:0007669"/>
    <property type="project" value="TreeGrafter"/>
</dbReference>
<evidence type="ECO:0000256" key="2">
    <source>
        <dbReference type="ARBA" id="ARBA00022801"/>
    </source>
</evidence>
<dbReference type="Gene3D" id="3.90.79.20">
    <property type="match status" value="1"/>
</dbReference>
<dbReference type="Proteomes" id="UP000252345">
    <property type="component" value="Unassembled WGS sequence"/>
</dbReference>
<organism evidence="3 4">
    <name type="scientific">Bifidobacterium xylocopae</name>
    <dbReference type="NCBI Taxonomy" id="2493119"/>
    <lineage>
        <taxon>Bacteria</taxon>
        <taxon>Bacillati</taxon>
        <taxon>Actinomycetota</taxon>
        <taxon>Actinomycetes</taxon>
        <taxon>Bifidobacteriales</taxon>
        <taxon>Bifidobacteriaceae</taxon>
        <taxon>Bifidobacterium</taxon>
    </lineage>
</organism>
<protein>
    <submittedName>
        <fullName evidence="3">NADH pyrophosphatase</fullName>
    </submittedName>
</protein>
<reference evidence="3 4" key="1">
    <citation type="submission" date="2017-10" db="EMBL/GenBank/DDBJ databases">
        <title>Bifidobacterium xylocopum sp. nov. and Bifidobacterium aemilianum sp. nov., from the carpenter bee (Xylocopa violacea) digestive tract.</title>
        <authorList>
            <person name="Alberoni D."/>
            <person name="Baffoni L."/>
            <person name="Di Gioia D."/>
            <person name="Gaggia F."/>
            <person name="Biavati B."/>
        </authorList>
    </citation>
    <scope>NUCLEOTIDE SEQUENCE [LARGE SCALE GENOMIC DNA]</scope>
    <source>
        <strain evidence="3 4">XV2</strain>
    </source>
</reference>
<evidence type="ECO:0000313" key="4">
    <source>
        <dbReference type="Proteomes" id="UP000252345"/>
    </source>
</evidence>
<dbReference type="GO" id="GO:0019677">
    <property type="term" value="P:NAD+ catabolic process"/>
    <property type="evidence" value="ECO:0007669"/>
    <property type="project" value="TreeGrafter"/>
</dbReference>
<dbReference type="PANTHER" id="PTHR42904:SF6">
    <property type="entry name" value="NAD-CAPPED RNA HYDROLASE NUDT12"/>
    <property type="match status" value="1"/>
</dbReference>
<evidence type="ECO:0000313" key="3">
    <source>
        <dbReference type="EMBL" id="RBP98718.1"/>
    </source>
</evidence>
<dbReference type="InterPro" id="IPR015797">
    <property type="entry name" value="NUDIX_hydrolase-like_dom_sf"/>
</dbReference>
<evidence type="ECO:0000256" key="1">
    <source>
        <dbReference type="ARBA" id="ARBA00001946"/>
    </source>
</evidence>
<comment type="caution">
    <text evidence="3">The sequence shown here is derived from an EMBL/GenBank/DDBJ whole genome shotgun (WGS) entry which is preliminary data.</text>
</comment>
<keyword evidence="4" id="KW-1185">Reference proteome</keyword>
<accession>A0A366KC00</accession>
<dbReference type="GO" id="GO:0005829">
    <property type="term" value="C:cytosol"/>
    <property type="evidence" value="ECO:0007669"/>
    <property type="project" value="TreeGrafter"/>
</dbReference>
<dbReference type="SUPFAM" id="SSF55811">
    <property type="entry name" value="Nudix"/>
    <property type="match status" value="1"/>
</dbReference>
<gene>
    <name evidence="3" type="ORF">CRD59_07610</name>
</gene>
<sequence length="97" mass="10385">MRAVDLVPVDRELVMSAVAALAWHESNPLCPRCGQSTRVTSGGPARLCPQGHYVFPRPDPAILTAVLGDEDRHGLARNRSWDPHGRSVVAGCGESGE</sequence>
<dbReference type="PANTHER" id="PTHR42904">
    <property type="entry name" value="NUDIX HYDROLASE, NUDC SUBFAMILY"/>
    <property type="match status" value="1"/>
</dbReference>
<dbReference type="AlphaFoldDB" id="A0A366KC00"/>
<name>A0A366KC00_9BIFI</name>
<feature type="non-terminal residue" evidence="3">
    <location>
        <position position="97"/>
    </location>
</feature>
<dbReference type="GO" id="GO:0006742">
    <property type="term" value="P:NADP+ catabolic process"/>
    <property type="evidence" value="ECO:0007669"/>
    <property type="project" value="TreeGrafter"/>
</dbReference>
<dbReference type="EMBL" id="PDCH01000058">
    <property type="protein sequence ID" value="RBP98718.1"/>
    <property type="molecule type" value="Genomic_DNA"/>
</dbReference>